<feature type="compositionally biased region" description="Basic and acidic residues" evidence="1">
    <location>
        <begin position="506"/>
        <end position="519"/>
    </location>
</feature>
<sequence>MADPTAPPTEKPLTWAEEIDKALWTTLKTRSPHLSGSLIGLVGGNDALVQHPGFDFYDWTAIRNQHATTMADFANIIRDSEGKAEIVAVLQRKHTKEQRDAMSRAGWLLPLREAVLTNMLLGLSAEYGNGLDLPSWWQDIEHTDSKLVMGDPTRPTNDFFVRRTQSILKVRQSSLIIDNPMNCGSQSTSEFSNLARMLASLASDHAAVVRFYEPKPTQTRPHNPPSASTSAPMNPPAPNDQDPHASEYLQTLFLRRHKRQRKGASLNDGLDSEYNLYLSVFCAHILTKGVDVTDQDAVRQTLMAYHQSLGQALAPNALDGILPLKSSEWAPLMLALSSSILSLLQNKSFSTGIPMPLFLEMTDIEAWHAQRGTLVWELEGMFFRLWIRCVKGGEDGIHPSRFFKLLAADELFMSTLGRAASWYGNLSEDEREALNTGAPTLHPEAPMFWCSDFADLAPGKRAREDDSLDGPSKKARIDEDVIQPPGANVTASGSKRDREDDSLDGPSKKARIDEDVIQP</sequence>
<name>A0ABQ0L6N3_MYCCL</name>
<feature type="non-terminal residue" evidence="2">
    <location>
        <position position="519"/>
    </location>
</feature>
<dbReference type="Proteomes" id="UP000815677">
    <property type="component" value="Unassembled WGS sequence"/>
</dbReference>
<dbReference type="EMBL" id="DF842793">
    <property type="protein sequence ID" value="GAT46799.1"/>
    <property type="molecule type" value="Genomic_DNA"/>
</dbReference>
<protein>
    <submittedName>
        <fullName evidence="2">Uncharacterized protein</fullName>
    </submittedName>
</protein>
<feature type="compositionally biased region" description="Polar residues" evidence="1">
    <location>
        <begin position="216"/>
        <end position="232"/>
    </location>
</feature>
<accession>A0ABQ0L6N3</accession>
<evidence type="ECO:0000313" key="2">
    <source>
        <dbReference type="EMBL" id="GAT46799.1"/>
    </source>
</evidence>
<proteinExistence type="predicted"/>
<evidence type="ECO:0000256" key="1">
    <source>
        <dbReference type="SAM" id="MobiDB-lite"/>
    </source>
</evidence>
<reference evidence="2" key="1">
    <citation type="submission" date="2014-09" db="EMBL/GenBank/DDBJ databases">
        <title>Genome sequence of the luminous mushroom Mycena chlorophos for searching fungal bioluminescence genes.</title>
        <authorList>
            <person name="Tanaka Y."/>
            <person name="Kasuga D."/>
            <person name="Oba Y."/>
            <person name="Hase S."/>
            <person name="Sato K."/>
            <person name="Oba Y."/>
            <person name="Sakakibara Y."/>
        </authorList>
    </citation>
    <scope>NUCLEOTIDE SEQUENCE</scope>
</reference>
<feature type="compositionally biased region" description="Basic and acidic residues" evidence="1">
    <location>
        <begin position="461"/>
        <end position="479"/>
    </location>
</feature>
<feature type="region of interest" description="Disordered" evidence="1">
    <location>
        <begin position="460"/>
        <end position="519"/>
    </location>
</feature>
<organism evidence="2 3">
    <name type="scientific">Mycena chlorophos</name>
    <name type="common">Agaric fungus</name>
    <name type="synonym">Agaricus chlorophos</name>
    <dbReference type="NCBI Taxonomy" id="658473"/>
    <lineage>
        <taxon>Eukaryota</taxon>
        <taxon>Fungi</taxon>
        <taxon>Dikarya</taxon>
        <taxon>Basidiomycota</taxon>
        <taxon>Agaricomycotina</taxon>
        <taxon>Agaricomycetes</taxon>
        <taxon>Agaricomycetidae</taxon>
        <taxon>Agaricales</taxon>
        <taxon>Marasmiineae</taxon>
        <taxon>Mycenaceae</taxon>
        <taxon>Mycena</taxon>
    </lineage>
</organism>
<feature type="region of interest" description="Disordered" evidence="1">
    <location>
        <begin position="215"/>
        <end position="244"/>
    </location>
</feature>
<gene>
    <name evidence="2" type="ORF">MCHLO_04298</name>
</gene>
<evidence type="ECO:0000313" key="3">
    <source>
        <dbReference type="Proteomes" id="UP000815677"/>
    </source>
</evidence>
<keyword evidence="3" id="KW-1185">Reference proteome</keyword>